<evidence type="ECO:0000256" key="1">
    <source>
        <dbReference type="SAM" id="Phobius"/>
    </source>
</evidence>
<keyword evidence="3" id="KW-1185">Reference proteome</keyword>
<accession>A0A934SUU7</accession>
<dbReference type="RefSeq" id="WP_200592956.1">
    <property type="nucleotide sequence ID" value="NZ_JAEPBG010000006.1"/>
</dbReference>
<protein>
    <submittedName>
        <fullName evidence="2">Uncharacterized protein</fullName>
    </submittedName>
</protein>
<keyword evidence="1" id="KW-1133">Transmembrane helix</keyword>
<name>A0A934SUU7_9BURK</name>
<feature type="transmembrane region" description="Helical" evidence="1">
    <location>
        <begin position="6"/>
        <end position="23"/>
    </location>
</feature>
<dbReference type="Proteomes" id="UP000622890">
    <property type="component" value="Unassembled WGS sequence"/>
</dbReference>
<feature type="transmembrane region" description="Helical" evidence="1">
    <location>
        <begin position="30"/>
        <end position="48"/>
    </location>
</feature>
<keyword evidence="1" id="KW-0472">Membrane</keyword>
<evidence type="ECO:0000313" key="2">
    <source>
        <dbReference type="EMBL" id="MBK4735994.1"/>
    </source>
</evidence>
<evidence type="ECO:0000313" key="3">
    <source>
        <dbReference type="Proteomes" id="UP000622890"/>
    </source>
</evidence>
<dbReference type="AlphaFoldDB" id="A0A934SUU7"/>
<proteinExistence type="predicted"/>
<comment type="caution">
    <text evidence="2">The sequence shown here is derived from an EMBL/GenBank/DDBJ whole genome shotgun (WGS) entry which is preliminary data.</text>
</comment>
<reference evidence="2" key="1">
    <citation type="submission" date="2021-01" db="EMBL/GenBank/DDBJ databases">
        <title>Genome sequence of strain Noviherbaspirillum sp. DKR-6.</title>
        <authorList>
            <person name="Chaudhary D.K."/>
        </authorList>
    </citation>
    <scope>NUCLEOTIDE SEQUENCE</scope>
    <source>
        <strain evidence="2">DKR-6</strain>
    </source>
</reference>
<dbReference type="EMBL" id="JAEPBG010000006">
    <property type="protein sequence ID" value="MBK4735994.1"/>
    <property type="molecule type" value="Genomic_DNA"/>
</dbReference>
<keyword evidence="1" id="KW-0812">Transmembrane</keyword>
<organism evidence="2 3">
    <name type="scientific">Noviherbaspirillum pedocola</name>
    <dbReference type="NCBI Taxonomy" id="2801341"/>
    <lineage>
        <taxon>Bacteria</taxon>
        <taxon>Pseudomonadati</taxon>
        <taxon>Pseudomonadota</taxon>
        <taxon>Betaproteobacteria</taxon>
        <taxon>Burkholderiales</taxon>
        <taxon>Oxalobacteraceae</taxon>
        <taxon>Noviherbaspirillum</taxon>
    </lineage>
</organism>
<sequence>MKTLAYMFIANVTALAVIISYVCGSGSHDAMVCVAVAISVCALVDLFYKEATAFLCRNAWQTATFNCDAIVAQLEYLYYAKGYQNQGMFCADDVASAFSVARIAAAQALGHLLASGRIELRLDAPRLSYVLPAARQLQLIEEHDLARVWAFMETMLQSEGNAAAAEVHRVSRVLSKHEAAVRFA</sequence>
<gene>
    <name evidence="2" type="ORF">JJB74_15340</name>
</gene>